<organism evidence="2 3">
    <name type="scientific">Natronorubrum aibiense</name>
    <dbReference type="NCBI Taxonomy" id="348826"/>
    <lineage>
        <taxon>Archaea</taxon>
        <taxon>Methanobacteriati</taxon>
        <taxon>Methanobacteriota</taxon>
        <taxon>Stenosarchaea group</taxon>
        <taxon>Halobacteria</taxon>
        <taxon>Halobacteriales</taxon>
        <taxon>Natrialbaceae</taxon>
        <taxon>Natronorubrum</taxon>
    </lineage>
</organism>
<sequence>MSDERSRGRGRALLTQTLVLVAVLLFVLVLVALFVVGQSASAIPLDAIPQRVSVRTAVVGAVLVVGAIALPAYLLTSWQSAQREATRDRQQ</sequence>
<evidence type="ECO:0000313" key="2">
    <source>
        <dbReference type="EMBL" id="QFU82638.1"/>
    </source>
</evidence>
<dbReference type="EMBL" id="CP045488">
    <property type="protein sequence ID" value="QFU82638.1"/>
    <property type="molecule type" value="Genomic_DNA"/>
</dbReference>
<feature type="transmembrane region" description="Helical" evidence="1">
    <location>
        <begin position="12"/>
        <end position="36"/>
    </location>
</feature>
<dbReference type="RefSeq" id="WP_152940836.1">
    <property type="nucleotide sequence ID" value="NZ_CP045488.1"/>
</dbReference>
<protein>
    <submittedName>
        <fullName evidence="2">Uncharacterized protein</fullName>
    </submittedName>
</protein>
<reference evidence="2 3" key="1">
    <citation type="journal article" date="2007" name="Int. J. Syst. Evol. Microbiol.">
        <title>Natronorubrum sulfidifaciens sp. nov., an extremely haloalkaliphilic archaeon isolated from Aiding salt lake in Xin-Jiang, China.</title>
        <authorList>
            <person name="Cui H.L."/>
            <person name="Tohty D."/>
            <person name="Liu H.C."/>
            <person name="Liu S.J."/>
            <person name="Oren A."/>
            <person name="Zhou P.J."/>
        </authorList>
    </citation>
    <scope>NUCLEOTIDE SEQUENCE [LARGE SCALE GENOMIC DNA]</scope>
    <source>
        <strain evidence="2 3">7-3</strain>
    </source>
</reference>
<dbReference type="AlphaFoldDB" id="A0A5P9P3C9"/>
<keyword evidence="1" id="KW-0472">Membrane</keyword>
<keyword evidence="1" id="KW-0812">Transmembrane</keyword>
<evidence type="ECO:0000256" key="1">
    <source>
        <dbReference type="SAM" id="Phobius"/>
    </source>
</evidence>
<keyword evidence="3" id="KW-1185">Reference proteome</keyword>
<dbReference type="GeneID" id="42301168"/>
<keyword evidence="1" id="KW-1133">Transmembrane helix</keyword>
<dbReference type="Proteomes" id="UP000326170">
    <property type="component" value="Chromosome"/>
</dbReference>
<dbReference type="KEGG" id="nas:GCU68_08940"/>
<proteinExistence type="predicted"/>
<gene>
    <name evidence="2" type="ORF">GCU68_08940</name>
</gene>
<feature type="transmembrane region" description="Helical" evidence="1">
    <location>
        <begin position="56"/>
        <end position="75"/>
    </location>
</feature>
<evidence type="ECO:0000313" key="3">
    <source>
        <dbReference type="Proteomes" id="UP000326170"/>
    </source>
</evidence>
<accession>A0A5P9P3C9</accession>
<name>A0A5P9P3C9_9EURY</name>